<dbReference type="Proteomes" id="UP001054945">
    <property type="component" value="Unassembled WGS sequence"/>
</dbReference>
<organism evidence="2 3">
    <name type="scientific">Caerostris extrusa</name>
    <name type="common">Bark spider</name>
    <name type="synonym">Caerostris bankana</name>
    <dbReference type="NCBI Taxonomy" id="172846"/>
    <lineage>
        <taxon>Eukaryota</taxon>
        <taxon>Metazoa</taxon>
        <taxon>Ecdysozoa</taxon>
        <taxon>Arthropoda</taxon>
        <taxon>Chelicerata</taxon>
        <taxon>Arachnida</taxon>
        <taxon>Araneae</taxon>
        <taxon>Araneomorphae</taxon>
        <taxon>Entelegynae</taxon>
        <taxon>Araneoidea</taxon>
        <taxon>Araneidae</taxon>
        <taxon>Caerostris</taxon>
    </lineage>
</organism>
<evidence type="ECO:0000259" key="1">
    <source>
        <dbReference type="PROSITE" id="PS50097"/>
    </source>
</evidence>
<dbReference type="Gene3D" id="3.30.710.10">
    <property type="entry name" value="Potassium Channel Kv1.1, Chain A"/>
    <property type="match status" value="1"/>
</dbReference>
<protein>
    <submittedName>
        <fullName evidence="2">TD and POZ domain-containing protein 3</fullName>
    </submittedName>
</protein>
<name>A0AAV4S1R1_CAEEX</name>
<gene>
    <name evidence="2" type="primary">Tdpoz3</name>
    <name evidence="2" type="ORF">CEXT_527421</name>
</gene>
<dbReference type="SUPFAM" id="SSF54695">
    <property type="entry name" value="POZ domain"/>
    <property type="match status" value="1"/>
</dbReference>
<evidence type="ECO:0000313" key="3">
    <source>
        <dbReference type="Proteomes" id="UP001054945"/>
    </source>
</evidence>
<evidence type="ECO:0000313" key="2">
    <source>
        <dbReference type="EMBL" id="GIY26991.1"/>
    </source>
</evidence>
<dbReference type="EMBL" id="BPLR01008756">
    <property type="protein sequence ID" value="GIY26991.1"/>
    <property type="molecule type" value="Genomic_DNA"/>
</dbReference>
<sequence>MRKKSQYLRDDVLRLLYECDFSTGLVYGEIENISYGWIPLQTANACLPDLKLDENTTATTNPSGPSALKRDIELMLHENVLCDVKLRTKAETFPAHWFILSARSPVFRAMFQSDMKEKAQGCIHIEDVDAGTVRRLLLYMYTDACGDLHWESASQLYAAADKYQILSLKDECSSFLKTNLDAANACEALMIADLHHDEHLKSTTSEFILKHDKEIFKSDEWKRLIQINGQLAFETMLLRYEY</sequence>
<feature type="domain" description="BTB" evidence="1">
    <location>
        <begin position="82"/>
        <end position="143"/>
    </location>
</feature>
<dbReference type="InterPro" id="IPR000210">
    <property type="entry name" value="BTB/POZ_dom"/>
</dbReference>
<dbReference type="CDD" id="cd18186">
    <property type="entry name" value="BTB_POZ_ZBTB_KLHL-like"/>
    <property type="match status" value="1"/>
</dbReference>
<dbReference type="PROSITE" id="PS50097">
    <property type="entry name" value="BTB"/>
    <property type="match status" value="1"/>
</dbReference>
<keyword evidence="3" id="KW-1185">Reference proteome</keyword>
<dbReference type="AlphaFoldDB" id="A0AAV4S1R1"/>
<dbReference type="PANTHER" id="PTHR24413">
    <property type="entry name" value="SPECKLE-TYPE POZ PROTEIN"/>
    <property type="match status" value="1"/>
</dbReference>
<comment type="caution">
    <text evidence="2">The sequence shown here is derived from an EMBL/GenBank/DDBJ whole genome shotgun (WGS) entry which is preliminary data.</text>
</comment>
<reference evidence="2 3" key="1">
    <citation type="submission" date="2021-06" db="EMBL/GenBank/DDBJ databases">
        <title>Caerostris extrusa draft genome.</title>
        <authorList>
            <person name="Kono N."/>
            <person name="Arakawa K."/>
        </authorList>
    </citation>
    <scope>NUCLEOTIDE SEQUENCE [LARGE SCALE GENOMIC DNA]</scope>
</reference>
<dbReference type="InterPro" id="IPR011333">
    <property type="entry name" value="SKP1/BTB/POZ_sf"/>
</dbReference>
<dbReference type="Pfam" id="PF00651">
    <property type="entry name" value="BTB"/>
    <property type="match status" value="1"/>
</dbReference>
<dbReference type="Gene3D" id="1.25.40.420">
    <property type="match status" value="1"/>
</dbReference>
<accession>A0AAV4S1R1</accession>
<proteinExistence type="predicted"/>
<dbReference type="SMART" id="SM00225">
    <property type="entry name" value="BTB"/>
    <property type="match status" value="1"/>
</dbReference>